<dbReference type="SMART" id="SM00174">
    <property type="entry name" value="RHO"/>
    <property type="match status" value="1"/>
</dbReference>
<sequence length="208" mass="23374">MLSRKGTLLHPVKTHQVKVLLLGAASVGKSSLLLRFTDQQWLPETQPTIGVDTWTHKLDIKGMHVNLSIWDTSGEERFRTIVSSYYRGTQAIILVYDISDRKSFETIEWWFTERSKHAPKSAVKIIVGNKADNEHTRQIPTADGAAYAARMGALFVESSAKTSAGVREVFRDTLERVLELPVPFKLEPTEMSVSSAVSSCATWHSEEW</sequence>
<dbReference type="PROSITE" id="PS51421">
    <property type="entry name" value="RAS"/>
    <property type="match status" value="1"/>
</dbReference>
<dbReference type="GO" id="GO:0005525">
    <property type="term" value="F:GTP binding"/>
    <property type="evidence" value="ECO:0007669"/>
    <property type="project" value="InterPro"/>
</dbReference>
<dbReference type="CDD" id="cd00154">
    <property type="entry name" value="Rab"/>
    <property type="match status" value="1"/>
</dbReference>
<dbReference type="GO" id="GO:0003924">
    <property type="term" value="F:GTPase activity"/>
    <property type="evidence" value="ECO:0007669"/>
    <property type="project" value="InterPro"/>
</dbReference>
<dbReference type="NCBIfam" id="TIGR00231">
    <property type="entry name" value="small_GTP"/>
    <property type="match status" value="1"/>
</dbReference>
<dbReference type="PRINTS" id="PR00449">
    <property type="entry name" value="RASTRNSFRMNG"/>
</dbReference>
<reference evidence="2" key="1">
    <citation type="submission" date="2022-01" db="EMBL/GenBank/DDBJ databases">
        <title>Comparative genomics reveals a dynamic genome evolution in the ectomycorrhizal milk-cap (Lactarius) mushrooms.</title>
        <authorList>
            <consortium name="DOE Joint Genome Institute"/>
            <person name="Lebreton A."/>
            <person name="Tang N."/>
            <person name="Kuo A."/>
            <person name="LaButti K."/>
            <person name="Drula E."/>
            <person name="Barry K."/>
            <person name="Clum A."/>
            <person name="Lipzen A."/>
            <person name="Mousain D."/>
            <person name="Ng V."/>
            <person name="Wang R."/>
            <person name="Wang X."/>
            <person name="Dai Y."/>
            <person name="Henrissat B."/>
            <person name="Grigoriev I.V."/>
            <person name="Guerin-Laguette A."/>
            <person name="Yu F."/>
            <person name="Martin F.M."/>
        </authorList>
    </citation>
    <scope>NUCLEOTIDE SEQUENCE</scope>
    <source>
        <strain evidence="2">QP</strain>
    </source>
</reference>
<dbReference type="PROSITE" id="PS51420">
    <property type="entry name" value="RHO"/>
    <property type="match status" value="1"/>
</dbReference>
<organism evidence="2 3">
    <name type="scientific">Lactarius akahatsu</name>
    <dbReference type="NCBI Taxonomy" id="416441"/>
    <lineage>
        <taxon>Eukaryota</taxon>
        <taxon>Fungi</taxon>
        <taxon>Dikarya</taxon>
        <taxon>Basidiomycota</taxon>
        <taxon>Agaricomycotina</taxon>
        <taxon>Agaricomycetes</taxon>
        <taxon>Russulales</taxon>
        <taxon>Russulaceae</taxon>
        <taxon>Lactarius</taxon>
    </lineage>
</organism>
<evidence type="ECO:0000256" key="1">
    <source>
        <dbReference type="ARBA" id="ARBA00022741"/>
    </source>
</evidence>
<evidence type="ECO:0000313" key="3">
    <source>
        <dbReference type="Proteomes" id="UP001201163"/>
    </source>
</evidence>
<dbReference type="Pfam" id="PF00071">
    <property type="entry name" value="Ras"/>
    <property type="match status" value="1"/>
</dbReference>
<evidence type="ECO:0000313" key="2">
    <source>
        <dbReference type="EMBL" id="KAH8984131.1"/>
    </source>
</evidence>
<dbReference type="SMART" id="SM00173">
    <property type="entry name" value="RAS"/>
    <property type="match status" value="1"/>
</dbReference>
<dbReference type="Proteomes" id="UP001201163">
    <property type="component" value="Unassembled WGS sequence"/>
</dbReference>
<gene>
    <name evidence="2" type="ORF">EDB92DRAFT_1503540</name>
</gene>
<comment type="caution">
    <text evidence="2">The sequence shown here is derived from an EMBL/GenBank/DDBJ whole genome shotgun (WGS) entry which is preliminary data.</text>
</comment>
<dbReference type="SUPFAM" id="SSF52540">
    <property type="entry name" value="P-loop containing nucleoside triphosphate hydrolases"/>
    <property type="match status" value="1"/>
</dbReference>
<dbReference type="EMBL" id="JAKELL010000079">
    <property type="protein sequence ID" value="KAH8984131.1"/>
    <property type="molecule type" value="Genomic_DNA"/>
</dbReference>
<protein>
    <submittedName>
        <fullName evidence="2">Ras family-domain-containing protein</fullName>
    </submittedName>
</protein>
<dbReference type="InterPro" id="IPR027417">
    <property type="entry name" value="P-loop_NTPase"/>
</dbReference>
<name>A0AAD4LAS5_9AGAM</name>
<dbReference type="SMART" id="SM00175">
    <property type="entry name" value="RAB"/>
    <property type="match status" value="1"/>
</dbReference>
<keyword evidence="1" id="KW-0547">Nucleotide-binding</keyword>
<dbReference type="PANTHER" id="PTHR47978">
    <property type="match status" value="1"/>
</dbReference>
<dbReference type="InterPro" id="IPR001806">
    <property type="entry name" value="Small_GTPase"/>
</dbReference>
<dbReference type="InterPro" id="IPR005225">
    <property type="entry name" value="Small_GTP-bd"/>
</dbReference>
<keyword evidence="3" id="KW-1185">Reference proteome</keyword>
<proteinExistence type="predicted"/>
<dbReference type="AlphaFoldDB" id="A0AAD4LAS5"/>
<dbReference type="Gene3D" id="3.40.50.300">
    <property type="entry name" value="P-loop containing nucleotide triphosphate hydrolases"/>
    <property type="match status" value="1"/>
</dbReference>
<dbReference type="PROSITE" id="PS51419">
    <property type="entry name" value="RAB"/>
    <property type="match status" value="1"/>
</dbReference>
<accession>A0AAD4LAS5</accession>
<dbReference type="FunFam" id="3.40.50.300:FF:001329">
    <property type="entry name" value="Small GTP-binding protein, putative"/>
    <property type="match status" value="1"/>
</dbReference>